<sequence length="329" mass="36701">MEQQLDTAQWYRTFAGHTRGHSQDYERLCSAIADDQTILTLLAELPQPRRQPNLLLASVRYHQGPVHDVPRFRDWLVEHWPQVRTTMLQRRTQTNEVGRCATLLPVLAALPQPLALIEVGASAGLCLYPDRYSYRYHGDLHTELGPTHSPVVLDCTVAGRPPLPDSPPRVAWRAGIDLNPLDVTSPDDITWLECLVWPGQPERLRTLNAAVSVARAQPPTLWSGDLNTGIQDLLRRVPTGATPVVMHTAVLAYLDRGARERFATTMREFDGYWISNESPSVFPEINAHAPAAPTEAETFLMAVNGTPVAFTAPHGQRMDWFADHHPAAL</sequence>
<organism evidence="1 2">
    <name type="scientific">Lipingzhangella rawalii</name>
    <dbReference type="NCBI Taxonomy" id="2055835"/>
    <lineage>
        <taxon>Bacteria</taxon>
        <taxon>Bacillati</taxon>
        <taxon>Actinomycetota</taxon>
        <taxon>Actinomycetes</taxon>
        <taxon>Streptosporangiales</taxon>
        <taxon>Nocardiopsidaceae</taxon>
        <taxon>Lipingzhangella</taxon>
    </lineage>
</organism>
<accession>A0ABU2H106</accession>
<dbReference type="EMBL" id="JAVLVT010000001">
    <property type="protein sequence ID" value="MDS1268992.1"/>
    <property type="molecule type" value="Genomic_DNA"/>
</dbReference>
<dbReference type="Pfam" id="PF10094">
    <property type="entry name" value="DUF2332"/>
    <property type="match status" value="1"/>
</dbReference>
<name>A0ABU2H106_9ACTN</name>
<dbReference type="InterPro" id="IPR011200">
    <property type="entry name" value="UCP012608"/>
</dbReference>
<comment type="caution">
    <text evidence="1">The sequence shown here is derived from an EMBL/GenBank/DDBJ whole genome shotgun (WGS) entry which is preliminary data.</text>
</comment>
<dbReference type="RefSeq" id="WP_310910507.1">
    <property type="nucleotide sequence ID" value="NZ_JAVLVT010000001.1"/>
</dbReference>
<dbReference type="Proteomes" id="UP001250214">
    <property type="component" value="Unassembled WGS sequence"/>
</dbReference>
<keyword evidence="2" id="KW-1185">Reference proteome</keyword>
<reference evidence="2" key="1">
    <citation type="submission" date="2023-07" db="EMBL/GenBank/DDBJ databases">
        <title>Novel species in the genus Lipingzhangella isolated from Sambhar Salt Lake.</title>
        <authorList>
            <person name="Jiya N."/>
            <person name="Kajale S."/>
            <person name="Sharma A."/>
        </authorList>
    </citation>
    <scope>NUCLEOTIDE SEQUENCE [LARGE SCALE GENOMIC DNA]</scope>
    <source>
        <strain evidence="2">LS1_29</strain>
    </source>
</reference>
<evidence type="ECO:0000313" key="1">
    <source>
        <dbReference type="EMBL" id="MDS1268992.1"/>
    </source>
</evidence>
<protein>
    <submittedName>
        <fullName evidence="1">DUF2332 domain-containing protein</fullName>
    </submittedName>
</protein>
<proteinExistence type="predicted"/>
<gene>
    <name evidence="1" type="ORF">RIF23_01645</name>
</gene>
<evidence type="ECO:0000313" key="2">
    <source>
        <dbReference type="Proteomes" id="UP001250214"/>
    </source>
</evidence>